<name>A0A165BQS8_EXIGL</name>
<dbReference type="InParanoid" id="A0A165BQS8"/>
<dbReference type="InterPro" id="IPR001193">
    <property type="entry name" value="MBTPS2"/>
</dbReference>
<keyword evidence="7" id="KW-0732">Signal</keyword>
<dbReference type="Proteomes" id="UP000077266">
    <property type="component" value="Unassembled WGS sequence"/>
</dbReference>
<evidence type="ECO:0000259" key="8">
    <source>
        <dbReference type="Pfam" id="PF02163"/>
    </source>
</evidence>
<evidence type="ECO:0000313" key="10">
    <source>
        <dbReference type="Proteomes" id="UP000077266"/>
    </source>
</evidence>
<keyword evidence="10" id="KW-1185">Reference proteome</keyword>
<dbReference type="STRING" id="1314781.A0A165BQS8"/>
<feature type="transmembrane region" description="Helical" evidence="6">
    <location>
        <begin position="506"/>
        <end position="529"/>
    </location>
</feature>
<evidence type="ECO:0000256" key="1">
    <source>
        <dbReference type="ARBA" id="ARBA00004127"/>
    </source>
</evidence>
<keyword evidence="3 6" id="KW-1133">Transmembrane helix</keyword>
<feature type="domain" description="Peptidase M50" evidence="8">
    <location>
        <begin position="430"/>
        <end position="474"/>
    </location>
</feature>
<reference evidence="9 10" key="1">
    <citation type="journal article" date="2016" name="Mol. Biol. Evol.">
        <title>Comparative Genomics of Early-Diverging Mushroom-Forming Fungi Provides Insights into the Origins of Lignocellulose Decay Capabilities.</title>
        <authorList>
            <person name="Nagy L.G."/>
            <person name="Riley R."/>
            <person name="Tritt A."/>
            <person name="Adam C."/>
            <person name="Daum C."/>
            <person name="Floudas D."/>
            <person name="Sun H."/>
            <person name="Yadav J.S."/>
            <person name="Pangilinan J."/>
            <person name="Larsson K.H."/>
            <person name="Matsuura K."/>
            <person name="Barry K."/>
            <person name="Labutti K."/>
            <person name="Kuo R."/>
            <person name="Ohm R.A."/>
            <person name="Bhattacharya S.S."/>
            <person name="Shirouzu T."/>
            <person name="Yoshinaga Y."/>
            <person name="Martin F.M."/>
            <person name="Grigoriev I.V."/>
            <person name="Hibbett D.S."/>
        </authorList>
    </citation>
    <scope>NUCLEOTIDE SEQUENCE [LARGE SCALE GENOMIC DNA]</scope>
    <source>
        <strain evidence="9 10">HHB12029</strain>
    </source>
</reference>
<gene>
    <name evidence="9" type="ORF">EXIGLDRAFT_731794</name>
</gene>
<dbReference type="GO" id="GO:0016020">
    <property type="term" value="C:membrane"/>
    <property type="evidence" value="ECO:0007669"/>
    <property type="project" value="InterPro"/>
</dbReference>
<comment type="subcellular location">
    <subcellularLocation>
        <location evidence="1">Endomembrane system</location>
        <topology evidence="1">Multi-pass membrane protein</topology>
    </subcellularLocation>
</comment>
<proteinExistence type="predicted"/>
<dbReference type="GO" id="GO:0005737">
    <property type="term" value="C:cytoplasm"/>
    <property type="evidence" value="ECO:0007669"/>
    <property type="project" value="TreeGrafter"/>
</dbReference>
<dbReference type="GO" id="GO:0012505">
    <property type="term" value="C:endomembrane system"/>
    <property type="evidence" value="ECO:0007669"/>
    <property type="project" value="UniProtKB-SubCell"/>
</dbReference>
<dbReference type="InterPro" id="IPR008915">
    <property type="entry name" value="Peptidase_M50"/>
</dbReference>
<evidence type="ECO:0000256" key="3">
    <source>
        <dbReference type="ARBA" id="ARBA00022989"/>
    </source>
</evidence>
<feature type="chain" id="PRO_5007855718" description="Endopeptidase S2P" evidence="7">
    <location>
        <begin position="17"/>
        <end position="531"/>
    </location>
</feature>
<dbReference type="Pfam" id="PF02163">
    <property type="entry name" value="Peptidase_M50"/>
    <property type="match status" value="1"/>
</dbReference>
<evidence type="ECO:0000256" key="6">
    <source>
        <dbReference type="SAM" id="Phobius"/>
    </source>
</evidence>
<evidence type="ECO:0000256" key="7">
    <source>
        <dbReference type="SAM" id="SignalP"/>
    </source>
</evidence>
<dbReference type="GO" id="GO:1905897">
    <property type="term" value="P:regulation of response to endoplasmic reticulum stress"/>
    <property type="evidence" value="ECO:0007669"/>
    <property type="project" value="TreeGrafter"/>
</dbReference>
<feature type="transmembrane region" description="Helical" evidence="6">
    <location>
        <begin position="75"/>
        <end position="97"/>
    </location>
</feature>
<evidence type="ECO:0000256" key="5">
    <source>
        <dbReference type="ARBA" id="ARBA00032658"/>
    </source>
</evidence>
<sequence length="531" mass="57259">MIALFLLVAVVALALARRYCRANSSLLPWPTSTGSARGRANLLQARWETSALNAFHDVLVSAFSRKGAAYSLARIFYGVGTFVAALGVLGSVTGLLYEAYDIARVAFWSSPPTSAHGLAKRVPLDSSTTTGNSMVLKPLIPGLTTPLADLPLLLIALLLAQSFHELGHLVASALPPAAATLSRVGLALPGAFVALIPAADERRFPHTRMRNAASGPWHNVILWIALYALKGPADGMKLLLWQDVGAQGRVVLAVERGSPLSGHLEVGALVTALDDFVLAANPSTADPWRAYLLSDSEDSPLSSEGGWCVDESHFLAQPATSCTPHPGTALFTTFPFSSFPSPSDEHCLDPLSVFRSPNVVRCTSSSICAGTATCVAPAREERLLRLTVQERDHGHTIVWKGPRAEVYDQVRVGRYLPRIPLVPLGMLSLITTFFMYLSSITLALAALNLLPLRALDGGVMLSAFFDMYLGREQSASDDLEDIELGRSSRHPRMGRQSRWRSLIEIWVDRVVGVLVVAVLVGALWIWVFAAI</sequence>
<evidence type="ECO:0000313" key="9">
    <source>
        <dbReference type="EMBL" id="KZV81081.1"/>
    </source>
</evidence>
<feature type="signal peptide" evidence="7">
    <location>
        <begin position="1"/>
        <end position="16"/>
    </location>
</feature>
<feature type="transmembrane region" description="Helical" evidence="6">
    <location>
        <begin position="421"/>
        <end position="444"/>
    </location>
</feature>
<dbReference type="GO" id="GO:0031293">
    <property type="term" value="P:membrane protein intracellular domain proteolysis"/>
    <property type="evidence" value="ECO:0007669"/>
    <property type="project" value="TreeGrafter"/>
</dbReference>
<dbReference type="PANTHER" id="PTHR13325:SF3">
    <property type="entry name" value="MEMBRANE-BOUND TRANSCRIPTION FACTOR SITE-2 PROTEASE"/>
    <property type="match status" value="1"/>
</dbReference>
<protein>
    <recommendedName>
        <fullName evidence="5">Endopeptidase S2P</fullName>
    </recommendedName>
</protein>
<accession>A0A165BQS8</accession>
<dbReference type="OrthoDB" id="7694678at2759"/>
<keyword evidence="2 6" id="KW-0812">Transmembrane</keyword>
<dbReference type="AlphaFoldDB" id="A0A165BQS8"/>
<evidence type="ECO:0000256" key="4">
    <source>
        <dbReference type="ARBA" id="ARBA00023136"/>
    </source>
</evidence>
<evidence type="ECO:0000256" key="2">
    <source>
        <dbReference type="ARBA" id="ARBA00022692"/>
    </source>
</evidence>
<dbReference type="EMBL" id="KV426419">
    <property type="protein sequence ID" value="KZV81081.1"/>
    <property type="molecule type" value="Genomic_DNA"/>
</dbReference>
<keyword evidence="4 6" id="KW-0472">Membrane</keyword>
<organism evidence="9 10">
    <name type="scientific">Exidia glandulosa HHB12029</name>
    <dbReference type="NCBI Taxonomy" id="1314781"/>
    <lineage>
        <taxon>Eukaryota</taxon>
        <taxon>Fungi</taxon>
        <taxon>Dikarya</taxon>
        <taxon>Basidiomycota</taxon>
        <taxon>Agaricomycotina</taxon>
        <taxon>Agaricomycetes</taxon>
        <taxon>Auriculariales</taxon>
        <taxon>Exidiaceae</taxon>
        <taxon>Exidia</taxon>
    </lineage>
</organism>
<dbReference type="GO" id="GO:0004222">
    <property type="term" value="F:metalloendopeptidase activity"/>
    <property type="evidence" value="ECO:0007669"/>
    <property type="project" value="InterPro"/>
</dbReference>
<dbReference type="PANTHER" id="PTHR13325">
    <property type="entry name" value="PROTEASE M50 MEMBRANE-BOUND TRANSCRIPTION FACTOR SITE 2 PROTEASE"/>
    <property type="match status" value="1"/>
</dbReference>